<reference evidence="1 2" key="1">
    <citation type="journal article" date="2015" name="Biotechnol. Biofuels">
        <title>Enhanced degradation of softwood versus hardwood by the white-rot fungus Pycnoporus coccineus.</title>
        <authorList>
            <person name="Couturier M."/>
            <person name="Navarro D."/>
            <person name="Chevret D."/>
            <person name="Henrissat B."/>
            <person name="Piumi F."/>
            <person name="Ruiz-Duenas F.J."/>
            <person name="Martinez A.T."/>
            <person name="Grigoriev I.V."/>
            <person name="Riley R."/>
            <person name="Lipzen A."/>
            <person name="Berrin J.G."/>
            <person name="Master E.R."/>
            <person name="Rosso M.N."/>
        </authorList>
    </citation>
    <scope>NUCLEOTIDE SEQUENCE [LARGE SCALE GENOMIC DNA]</scope>
    <source>
        <strain evidence="1 2">BRFM310</strain>
    </source>
</reference>
<keyword evidence="2" id="KW-1185">Reference proteome</keyword>
<accession>A0A1Y2IYL4</accession>
<dbReference type="Proteomes" id="UP000193067">
    <property type="component" value="Unassembled WGS sequence"/>
</dbReference>
<name>A0A1Y2IYL4_TRAC3</name>
<dbReference type="AlphaFoldDB" id="A0A1Y2IYL4"/>
<dbReference type="EMBL" id="KZ084091">
    <property type="protein sequence ID" value="OSD06249.1"/>
    <property type="molecule type" value="Genomic_DNA"/>
</dbReference>
<gene>
    <name evidence="1" type="ORF">PYCCODRAFT_1432062</name>
</gene>
<evidence type="ECO:0000313" key="1">
    <source>
        <dbReference type="EMBL" id="OSD06249.1"/>
    </source>
</evidence>
<evidence type="ECO:0000313" key="2">
    <source>
        <dbReference type="Proteomes" id="UP000193067"/>
    </source>
</evidence>
<proteinExistence type="predicted"/>
<organism evidence="1 2">
    <name type="scientific">Trametes coccinea (strain BRFM310)</name>
    <name type="common">Pycnoporus coccineus</name>
    <dbReference type="NCBI Taxonomy" id="1353009"/>
    <lineage>
        <taxon>Eukaryota</taxon>
        <taxon>Fungi</taxon>
        <taxon>Dikarya</taxon>
        <taxon>Basidiomycota</taxon>
        <taxon>Agaricomycotina</taxon>
        <taxon>Agaricomycetes</taxon>
        <taxon>Polyporales</taxon>
        <taxon>Polyporaceae</taxon>
        <taxon>Trametes</taxon>
    </lineage>
</organism>
<protein>
    <submittedName>
        <fullName evidence="1">Uncharacterized protein</fullName>
    </submittedName>
</protein>
<sequence length="98" mass="10511">MPSRPLSALTCVHYCTSNSASPRTSWDRLHAGHNVTASRRCTASESPWPGVAAASTCLPRPPPAQERCLGTCRRIADLGEHLAFGLGKMNDGLSGWSY</sequence>